<dbReference type="PROSITE" id="PS50928">
    <property type="entry name" value="ABC_TM1"/>
    <property type="match status" value="1"/>
</dbReference>
<evidence type="ECO:0000313" key="12">
    <source>
        <dbReference type="Proteomes" id="UP000237350"/>
    </source>
</evidence>
<dbReference type="OrthoDB" id="9807065at2"/>
<dbReference type="InterPro" id="IPR005672">
    <property type="entry name" value="Phosphate_PstA"/>
</dbReference>
<dbReference type="Pfam" id="PF00528">
    <property type="entry name" value="BPD_transp_1"/>
    <property type="match status" value="1"/>
</dbReference>
<name>A0A2S4JS65_9SPIO</name>
<dbReference type="NCBIfam" id="TIGR00974">
    <property type="entry name" value="3a0107s02c"/>
    <property type="match status" value="1"/>
</dbReference>
<dbReference type="EMBL" id="LPWH01000062">
    <property type="protein sequence ID" value="POR02303.1"/>
    <property type="molecule type" value="Genomic_DNA"/>
</dbReference>
<feature type="transmembrane region" description="Helical" evidence="9">
    <location>
        <begin position="184"/>
        <end position="205"/>
    </location>
</feature>
<protein>
    <recommendedName>
        <fullName evidence="3 9">Phosphate transport system permease protein PstA</fullName>
    </recommendedName>
</protein>
<dbReference type="GO" id="GO:0005886">
    <property type="term" value="C:plasma membrane"/>
    <property type="evidence" value="ECO:0007669"/>
    <property type="project" value="UniProtKB-SubCell"/>
</dbReference>
<evidence type="ECO:0000256" key="9">
    <source>
        <dbReference type="RuleBase" id="RU363043"/>
    </source>
</evidence>
<keyword evidence="4" id="KW-0813">Transport</keyword>
<dbReference type="GO" id="GO:0005315">
    <property type="term" value="F:phosphate transmembrane transporter activity"/>
    <property type="evidence" value="ECO:0007669"/>
    <property type="project" value="InterPro"/>
</dbReference>
<feature type="transmembrane region" description="Helical" evidence="9">
    <location>
        <begin position="61"/>
        <end position="90"/>
    </location>
</feature>
<dbReference type="InterPro" id="IPR035906">
    <property type="entry name" value="MetI-like_sf"/>
</dbReference>
<feature type="transmembrane region" description="Helical" evidence="9">
    <location>
        <begin position="110"/>
        <end position="130"/>
    </location>
</feature>
<organism evidence="11 12">
    <name type="scientific">Alkalispirochaeta sphaeroplastigenens</name>
    <dbReference type="NCBI Taxonomy" id="1187066"/>
    <lineage>
        <taxon>Bacteria</taxon>
        <taxon>Pseudomonadati</taxon>
        <taxon>Spirochaetota</taxon>
        <taxon>Spirochaetia</taxon>
        <taxon>Spirochaetales</taxon>
        <taxon>Spirochaetaceae</taxon>
        <taxon>Alkalispirochaeta</taxon>
    </lineage>
</organism>
<keyword evidence="12" id="KW-1185">Reference proteome</keyword>
<feature type="transmembrane region" description="Helical" evidence="9">
    <location>
        <begin position="12"/>
        <end position="41"/>
    </location>
</feature>
<evidence type="ECO:0000256" key="2">
    <source>
        <dbReference type="ARBA" id="ARBA00007069"/>
    </source>
</evidence>
<keyword evidence="6 9" id="KW-0812">Transmembrane</keyword>
<evidence type="ECO:0000256" key="7">
    <source>
        <dbReference type="ARBA" id="ARBA00022989"/>
    </source>
</evidence>
<dbReference type="Gene3D" id="1.10.3720.10">
    <property type="entry name" value="MetI-like"/>
    <property type="match status" value="1"/>
</dbReference>
<dbReference type="Proteomes" id="UP000237350">
    <property type="component" value="Unassembled WGS sequence"/>
</dbReference>
<comment type="subcellular location">
    <subcellularLocation>
        <location evidence="1 9">Cell membrane</location>
        <topology evidence="1 9">Multi-pass membrane protein</topology>
    </subcellularLocation>
</comment>
<feature type="transmembrane region" description="Helical" evidence="9">
    <location>
        <begin position="136"/>
        <end position="154"/>
    </location>
</feature>
<comment type="similarity">
    <text evidence="2 9">Belongs to the binding-protein-dependent transport system permease family. CysTW subfamily.</text>
</comment>
<evidence type="ECO:0000256" key="4">
    <source>
        <dbReference type="ARBA" id="ARBA00022448"/>
    </source>
</evidence>
<proteinExistence type="inferred from homology"/>
<dbReference type="RefSeq" id="WP_103680068.1">
    <property type="nucleotide sequence ID" value="NZ_LPWH01000062.1"/>
</dbReference>
<feature type="transmembrane region" description="Helical" evidence="9">
    <location>
        <begin position="251"/>
        <end position="277"/>
    </location>
</feature>
<dbReference type="PANTHER" id="PTHR43470:SF3">
    <property type="entry name" value="PHOSPHATE TRANSPORT SYSTEM PERMEASE PROTEIN PSTA-RELATED"/>
    <property type="match status" value="1"/>
</dbReference>
<dbReference type="PANTHER" id="PTHR43470">
    <property type="entry name" value="PHOSPHATE TRANSPORT SYSTEM PERMEASE PROTEIN PSTA-RELATED"/>
    <property type="match status" value="1"/>
</dbReference>
<evidence type="ECO:0000256" key="8">
    <source>
        <dbReference type="ARBA" id="ARBA00023136"/>
    </source>
</evidence>
<dbReference type="CDD" id="cd06261">
    <property type="entry name" value="TM_PBP2"/>
    <property type="match status" value="1"/>
</dbReference>
<evidence type="ECO:0000256" key="1">
    <source>
        <dbReference type="ARBA" id="ARBA00004651"/>
    </source>
</evidence>
<accession>A0A2S4JS65</accession>
<dbReference type="SUPFAM" id="SSF161098">
    <property type="entry name" value="MetI-like"/>
    <property type="match status" value="1"/>
</dbReference>
<sequence length="283" mass="30703">MIYGIHRTKRRVLDSLLLLLMAGATTAIVAALVWIVVYIVTRGIGTISLRFIFSSERGVGIFPMVVTTLYIVFTSLAIALPIGIATAVYLNEYSDKPRVVQCIRTAIETLAGIPSILYGLFGLLVFARFAGLGQSILAGGLTLSIMILPVIIRTTEESLQTVPRAFREGSLALGTTQWQTIYRVVLPSALPGILTATILGIGRVVGEAAPVLLTVGIARNLPRSIFDSGRTLTIHLYYLTKEALNPEDFQIAFATASVLVVFVLVVNIATKVLTAFFKKHMEH</sequence>
<comment type="caution">
    <text evidence="11">The sequence shown here is derived from an EMBL/GenBank/DDBJ whole genome shotgun (WGS) entry which is preliminary data.</text>
</comment>
<gene>
    <name evidence="11" type="ORF">AU468_06865</name>
</gene>
<evidence type="ECO:0000256" key="3">
    <source>
        <dbReference type="ARBA" id="ARBA00016864"/>
    </source>
</evidence>
<evidence type="ECO:0000313" key="11">
    <source>
        <dbReference type="EMBL" id="POR02303.1"/>
    </source>
</evidence>
<keyword evidence="8 9" id="KW-0472">Membrane</keyword>
<dbReference type="GO" id="GO:0035435">
    <property type="term" value="P:phosphate ion transmembrane transport"/>
    <property type="evidence" value="ECO:0007669"/>
    <property type="project" value="InterPro"/>
</dbReference>
<feature type="domain" description="ABC transmembrane type-1" evidence="10">
    <location>
        <begin position="65"/>
        <end position="270"/>
    </location>
</feature>
<reference evidence="12" key="1">
    <citation type="submission" date="2015-12" db="EMBL/GenBank/DDBJ databases">
        <authorList>
            <person name="Lodha T.D."/>
            <person name="Chintalapati S."/>
            <person name="Chintalapati V.R."/>
            <person name="Sravanthi T."/>
        </authorList>
    </citation>
    <scope>NUCLEOTIDE SEQUENCE [LARGE SCALE GENOMIC DNA]</scope>
    <source>
        <strain evidence="12">JC133</strain>
    </source>
</reference>
<evidence type="ECO:0000256" key="5">
    <source>
        <dbReference type="ARBA" id="ARBA00022475"/>
    </source>
</evidence>
<dbReference type="InterPro" id="IPR000515">
    <property type="entry name" value="MetI-like"/>
</dbReference>
<evidence type="ECO:0000256" key="6">
    <source>
        <dbReference type="ARBA" id="ARBA00022692"/>
    </source>
</evidence>
<dbReference type="AlphaFoldDB" id="A0A2S4JS65"/>
<keyword evidence="5 9" id="KW-1003">Cell membrane</keyword>
<evidence type="ECO:0000259" key="10">
    <source>
        <dbReference type="PROSITE" id="PS50928"/>
    </source>
</evidence>
<keyword evidence="7 9" id="KW-1133">Transmembrane helix</keyword>